<evidence type="ECO:0000313" key="3">
    <source>
        <dbReference type="Proteomes" id="UP000186955"/>
    </source>
</evidence>
<name>A0A1Q5UN10_9EURO</name>
<feature type="region of interest" description="Disordered" evidence="1">
    <location>
        <begin position="1"/>
        <end position="23"/>
    </location>
</feature>
<organism evidence="2 3">
    <name type="scientific">Penicillium subrubescens</name>
    <dbReference type="NCBI Taxonomy" id="1316194"/>
    <lineage>
        <taxon>Eukaryota</taxon>
        <taxon>Fungi</taxon>
        <taxon>Dikarya</taxon>
        <taxon>Ascomycota</taxon>
        <taxon>Pezizomycotina</taxon>
        <taxon>Eurotiomycetes</taxon>
        <taxon>Eurotiomycetidae</taxon>
        <taxon>Eurotiales</taxon>
        <taxon>Aspergillaceae</taxon>
        <taxon>Penicillium</taxon>
    </lineage>
</organism>
<feature type="compositionally biased region" description="Basic and acidic residues" evidence="1">
    <location>
        <begin position="330"/>
        <end position="341"/>
    </location>
</feature>
<proteinExistence type="predicted"/>
<feature type="compositionally biased region" description="Low complexity" evidence="1">
    <location>
        <begin position="136"/>
        <end position="145"/>
    </location>
</feature>
<dbReference type="STRING" id="1316194.A0A1Q5UN10"/>
<dbReference type="AlphaFoldDB" id="A0A1Q5UN10"/>
<protein>
    <submittedName>
        <fullName evidence="2">Uncharacterized protein</fullName>
    </submittedName>
</protein>
<feature type="region of interest" description="Disordered" evidence="1">
    <location>
        <begin position="81"/>
        <end position="107"/>
    </location>
</feature>
<feature type="compositionally biased region" description="Low complexity" evidence="1">
    <location>
        <begin position="207"/>
        <end position="217"/>
    </location>
</feature>
<feature type="compositionally biased region" description="Basic and acidic residues" evidence="1">
    <location>
        <begin position="146"/>
        <end position="157"/>
    </location>
</feature>
<feature type="region of interest" description="Disordered" evidence="1">
    <location>
        <begin position="207"/>
        <end position="341"/>
    </location>
</feature>
<dbReference type="EMBL" id="MNBE01000123">
    <property type="protein sequence ID" value="OKP13850.1"/>
    <property type="molecule type" value="Genomic_DNA"/>
</dbReference>
<feature type="compositionally biased region" description="Polar residues" evidence="1">
    <location>
        <begin position="221"/>
        <end position="261"/>
    </location>
</feature>
<reference evidence="2 3" key="1">
    <citation type="submission" date="2016-10" db="EMBL/GenBank/DDBJ databases">
        <title>Genome sequence of the ascomycete fungus Penicillium subrubescens.</title>
        <authorList>
            <person name="De Vries R.P."/>
            <person name="Peng M."/>
            <person name="Dilokpimol A."/>
            <person name="Hilden K."/>
            <person name="Makela M.R."/>
            <person name="Grigoriev I."/>
            <person name="Riley R."/>
            <person name="Granchi Z."/>
        </authorList>
    </citation>
    <scope>NUCLEOTIDE SEQUENCE [LARGE SCALE GENOMIC DNA]</scope>
    <source>
        <strain evidence="2 3">CBS 132785</strain>
    </source>
</reference>
<accession>A0A1Q5UN10</accession>
<evidence type="ECO:0000256" key="1">
    <source>
        <dbReference type="SAM" id="MobiDB-lite"/>
    </source>
</evidence>
<comment type="caution">
    <text evidence="2">The sequence shown here is derived from an EMBL/GenBank/DDBJ whole genome shotgun (WGS) entry which is preliminary data.</text>
</comment>
<dbReference type="Proteomes" id="UP000186955">
    <property type="component" value="Unassembled WGS sequence"/>
</dbReference>
<feature type="compositionally biased region" description="Basic and acidic residues" evidence="1">
    <location>
        <begin position="123"/>
        <end position="135"/>
    </location>
</feature>
<feature type="compositionally biased region" description="Basic and acidic residues" evidence="1">
    <location>
        <begin position="12"/>
        <end position="23"/>
    </location>
</feature>
<sequence length="341" mass="37274">MQSVSVQFSPVKDGRRILGEKDSNACLSPAHHAKQALSVTSTPVKRTLFTTVSPKKLLPSPIFAGQKRTRDQVDDIDVNDAPVQAPREAPVESPPSTLKHETQQLSPESDAMEIAIPALSSQPERDQPHEMDTATRSRSASQASDTEPRSIPDDPDARKVFIQEKAALLRNKLQTAMRNVADHQIDRRVSELEAHSRKVPRLSFSALSSSSPATSFRHTIFTPSQLKTPQIGSVENMSSTPSQQTPDLPRQPSSIIQSTNYAKRCQRTPPRGLGSPMQLSSPPATVVRYSRSRDIAEGVDSEEAPTSHDALSPSQRGDAVDGLLKLMSTSDRHENPDVWSG</sequence>
<dbReference type="OrthoDB" id="5345625at2759"/>
<evidence type="ECO:0000313" key="2">
    <source>
        <dbReference type="EMBL" id="OKP13850.1"/>
    </source>
</evidence>
<keyword evidence="3" id="KW-1185">Reference proteome</keyword>
<gene>
    <name evidence="2" type="ORF">PENSUB_425</name>
</gene>
<feature type="region of interest" description="Disordered" evidence="1">
    <location>
        <begin position="119"/>
        <end position="157"/>
    </location>
</feature>